<feature type="transmembrane region" description="Helical" evidence="2">
    <location>
        <begin position="266"/>
        <end position="282"/>
    </location>
</feature>
<feature type="transmembrane region" description="Helical" evidence="2">
    <location>
        <begin position="326"/>
        <end position="349"/>
    </location>
</feature>
<feature type="transmembrane region" description="Helical" evidence="2">
    <location>
        <begin position="289"/>
        <end position="320"/>
    </location>
</feature>
<dbReference type="EMBL" id="CP045309">
    <property type="protein sequence ID" value="QGL46276.1"/>
    <property type="molecule type" value="Genomic_DNA"/>
</dbReference>
<feature type="transmembrane region" description="Helical" evidence="2">
    <location>
        <begin position="465"/>
        <end position="488"/>
    </location>
</feature>
<dbReference type="Proteomes" id="UP000402241">
    <property type="component" value="Chromosome"/>
</dbReference>
<dbReference type="InterPro" id="IPR038731">
    <property type="entry name" value="RgtA/B/C-like"/>
</dbReference>
<dbReference type="RefSeq" id="WP_154225648.1">
    <property type="nucleotide sequence ID" value="NZ_CP045309.1"/>
</dbReference>
<dbReference type="Pfam" id="PF13231">
    <property type="entry name" value="PMT_2"/>
    <property type="match status" value="1"/>
</dbReference>
<protein>
    <submittedName>
        <fullName evidence="4">Glycosyltransferase family 39 protein</fullName>
    </submittedName>
</protein>
<evidence type="ECO:0000256" key="1">
    <source>
        <dbReference type="SAM" id="MobiDB-lite"/>
    </source>
</evidence>
<keyword evidence="2" id="KW-1133">Transmembrane helix</keyword>
<evidence type="ECO:0000313" key="7">
    <source>
        <dbReference type="Proteomes" id="UP000477779"/>
    </source>
</evidence>
<evidence type="ECO:0000313" key="5">
    <source>
        <dbReference type="EMBL" id="QGL46276.1"/>
    </source>
</evidence>
<feature type="transmembrane region" description="Helical" evidence="2">
    <location>
        <begin position="403"/>
        <end position="422"/>
    </location>
</feature>
<reference evidence="4 7" key="2">
    <citation type="submission" date="2020-02" db="EMBL/GenBank/DDBJ databases">
        <title>WGS of Micromonospora spp. isolated from hot spring.</title>
        <authorList>
            <person name="Thawai C."/>
        </authorList>
    </citation>
    <scope>NUCLEOTIDE SEQUENCE [LARGE SCALE GENOMIC DNA]</scope>
    <source>
        <strain evidence="4 7">TMS7</strain>
    </source>
</reference>
<feature type="domain" description="Glycosyltransferase RgtA/B/C/D-like" evidence="3">
    <location>
        <begin position="191"/>
        <end position="344"/>
    </location>
</feature>
<feature type="transmembrane region" description="Helical" evidence="2">
    <location>
        <begin position="43"/>
        <end position="60"/>
    </location>
</feature>
<feature type="transmembrane region" description="Helical" evidence="2">
    <location>
        <begin position="434"/>
        <end position="453"/>
    </location>
</feature>
<feature type="transmembrane region" description="Helical" evidence="2">
    <location>
        <begin position="190"/>
        <end position="206"/>
    </location>
</feature>
<evidence type="ECO:0000256" key="2">
    <source>
        <dbReference type="SAM" id="Phobius"/>
    </source>
</evidence>
<feature type="transmembrane region" description="Helical" evidence="2">
    <location>
        <begin position="212"/>
        <end position="232"/>
    </location>
</feature>
<evidence type="ECO:0000313" key="6">
    <source>
        <dbReference type="Proteomes" id="UP000402241"/>
    </source>
</evidence>
<dbReference type="EMBL" id="JAAHBZ010000014">
    <property type="protein sequence ID" value="NES31035.1"/>
    <property type="molecule type" value="Genomic_DNA"/>
</dbReference>
<dbReference type="Proteomes" id="UP000477779">
    <property type="component" value="Unassembled WGS sequence"/>
</dbReference>
<accession>A0AAJ2ZJL8</accession>
<keyword evidence="6" id="KW-1185">Reference proteome</keyword>
<keyword evidence="2" id="KW-0812">Transmembrane</keyword>
<dbReference type="AlphaFoldDB" id="A0AAJ2ZJL8"/>
<feature type="transmembrane region" description="Helical" evidence="2">
    <location>
        <begin position="244"/>
        <end position="260"/>
    </location>
</feature>
<sequence>MNEAPRDDPAGSGGGVDVATAVADDPAPGAAEPTSTPTVRWRYWPVVAMVLTGAALYGFWHLSKVLPPIGYGYFARPPLYGIMIPVWDRLALTVIPAAVLLAGVGWMITSWRRVPTWLALTLVVLAGAVTATTVNLVRGDAGDLTRGIDTGPKSPYYTSDLHLVYEYGLRGFVERHAELTDRFHSYSSRTHPAGVFVFLYLLFRVLGASHELRIAAVIAVVALTSAVSAWLIGRTLGGERAGRIGAVLFAAAPGPLMLAYSNLDTVYAVPMSLSAALFVLAAQRRSVRVAAVAGAVLGVGTLLTFATSFIVLATAVALVIQVGWRTAVRLLAAAAGGGVAVLLLAWLTLGFDILASYQVSPSSSSNNYRWYWLLGNPAALLMYAGVPLAALGVYALFRRVPGAGRPLLVTVLVLGLLVWAALPPEVTKLRQGEIERTWAFLYPMIAGCAGLVVDRWTAGFDRRWLRGAVVAALVLVSVGQAVLLQGLYDNIF</sequence>
<keyword evidence="2" id="KW-0472">Membrane</keyword>
<feature type="transmembrane region" description="Helical" evidence="2">
    <location>
        <begin position="90"/>
        <end position="111"/>
    </location>
</feature>
<proteinExistence type="predicted"/>
<name>A0AAJ2ZJL8_9ACTN</name>
<gene>
    <name evidence="4" type="ORF">G3561_26220</name>
    <name evidence="5" type="ORF">GCE86_03955</name>
</gene>
<organism evidence="4 7">
    <name type="scientific">Micromonospora terminaliae</name>
    <dbReference type="NCBI Taxonomy" id="1914461"/>
    <lineage>
        <taxon>Bacteria</taxon>
        <taxon>Bacillati</taxon>
        <taxon>Actinomycetota</taxon>
        <taxon>Actinomycetes</taxon>
        <taxon>Micromonosporales</taxon>
        <taxon>Micromonosporaceae</taxon>
        <taxon>Micromonospora</taxon>
    </lineage>
</organism>
<feature type="transmembrane region" description="Helical" evidence="2">
    <location>
        <begin position="370"/>
        <end position="397"/>
    </location>
</feature>
<reference evidence="5 6" key="1">
    <citation type="submission" date="2019-10" db="EMBL/GenBank/DDBJ databases">
        <title>Genome Sequence of Micromonospora terminaliae DSM 101760.</title>
        <authorList>
            <person name="Guo L."/>
        </authorList>
    </citation>
    <scope>NUCLEOTIDE SEQUENCE [LARGE SCALE GENOMIC DNA]</scope>
    <source>
        <strain evidence="5 6">DSM 101760</strain>
    </source>
</reference>
<feature type="region of interest" description="Disordered" evidence="1">
    <location>
        <begin position="1"/>
        <end position="36"/>
    </location>
</feature>
<feature type="compositionally biased region" description="Low complexity" evidence="1">
    <location>
        <begin position="17"/>
        <end position="33"/>
    </location>
</feature>
<evidence type="ECO:0000259" key="3">
    <source>
        <dbReference type="Pfam" id="PF13231"/>
    </source>
</evidence>
<evidence type="ECO:0000313" key="4">
    <source>
        <dbReference type="EMBL" id="NES31035.1"/>
    </source>
</evidence>
<feature type="transmembrane region" description="Helical" evidence="2">
    <location>
        <begin position="117"/>
        <end position="137"/>
    </location>
</feature>